<keyword evidence="4" id="KW-0597">Phosphoprotein</keyword>
<dbReference type="InterPro" id="IPR013149">
    <property type="entry name" value="ADH-like_C"/>
</dbReference>
<dbReference type="AlphaFoldDB" id="A0A7D8YSF8"/>
<keyword evidence="14" id="KW-1185">Reference proteome</keyword>
<dbReference type="InterPro" id="IPR036291">
    <property type="entry name" value="NAD(P)-bd_dom_sf"/>
</dbReference>
<comment type="subunit">
    <text evidence="3">Homodimer.</text>
</comment>
<feature type="domain" description="Enoyl reductase (ER)" evidence="12">
    <location>
        <begin position="20"/>
        <end position="368"/>
    </location>
</feature>
<accession>A0A7D8YSF8</accession>
<dbReference type="InterPro" id="IPR013154">
    <property type="entry name" value="ADH-like_N"/>
</dbReference>
<dbReference type="Gene3D" id="3.90.180.10">
    <property type="entry name" value="Medium-chain alcohol dehydrogenases, catalytic domain"/>
    <property type="match status" value="1"/>
</dbReference>
<comment type="cofactor">
    <cofactor evidence="1 11">
        <name>Zn(2+)</name>
        <dbReference type="ChEBI" id="CHEBI:29105"/>
    </cofactor>
</comment>
<dbReference type="SMART" id="SM00829">
    <property type="entry name" value="PKS_ER"/>
    <property type="match status" value="1"/>
</dbReference>
<dbReference type="GO" id="GO:0006066">
    <property type="term" value="P:alcohol metabolic process"/>
    <property type="evidence" value="ECO:0007669"/>
    <property type="project" value="UniProtKB-ARBA"/>
</dbReference>
<dbReference type="Pfam" id="PF00107">
    <property type="entry name" value="ADH_zinc_N"/>
    <property type="match status" value="1"/>
</dbReference>
<comment type="similarity">
    <text evidence="2 11">Belongs to the zinc-containing alcohol dehydrogenase family.</text>
</comment>
<keyword evidence="5 11" id="KW-0479">Metal-binding</keyword>
<evidence type="ECO:0000256" key="3">
    <source>
        <dbReference type="ARBA" id="ARBA00011738"/>
    </source>
</evidence>
<dbReference type="Gene3D" id="3.40.50.720">
    <property type="entry name" value="NAD(P)-binding Rossmann-like Domain"/>
    <property type="match status" value="1"/>
</dbReference>
<dbReference type="OrthoDB" id="1879366at2759"/>
<name>A0A7D8YSF8_9HELO</name>
<dbReference type="SUPFAM" id="SSF50129">
    <property type="entry name" value="GroES-like"/>
    <property type="match status" value="1"/>
</dbReference>
<dbReference type="EMBL" id="QGMG01001484">
    <property type="protein sequence ID" value="TVY47558.1"/>
    <property type="molecule type" value="Genomic_DNA"/>
</dbReference>
<gene>
    <name evidence="13" type="primary">ADH6_1</name>
    <name evidence="13" type="ORF">LCER1_G008142</name>
</gene>
<evidence type="ECO:0000256" key="2">
    <source>
        <dbReference type="ARBA" id="ARBA00008072"/>
    </source>
</evidence>
<dbReference type="EC" id="1.1.1.2" evidence="9"/>
<keyword evidence="7" id="KW-0521">NADP</keyword>
<dbReference type="CDD" id="cd05283">
    <property type="entry name" value="CAD1"/>
    <property type="match status" value="1"/>
</dbReference>
<reference evidence="13 14" key="1">
    <citation type="submission" date="2018-05" db="EMBL/GenBank/DDBJ databases">
        <title>Whole genome sequencing for identification of molecular markers to develop diagnostic detection tools for the regulated plant pathogen Lachnellula willkommii.</title>
        <authorList>
            <person name="Giroux E."/>
            <person name="Bilodeau G."/>
        </authorList>
    </citation>
    <scope>NUCLEOTIDE SEQUENCE [LARGE SCALE GENOMIC DNA]</scope>
    <source>
        <strain evidence="13 14">CBS 625.97</strain>
    </source>
</reference>
<protein>
    <recommendedName>
        <fullName evidence="9">alcohol dehydrogenase (NADP(+))</fullName>
        <ecNumber evidence="9">1.1.1.2</ecNumber>
    </recommendedName>
</protein>
<evidence type="ECO:0000256" key="8">
    <source>
        <dbReference type="ARBA" id="ARBA00023002"/>
    </source>
</evidence>
<dbReference type="FunFam" id="3.40.50.720:FF:000158">
    <property type="entry name" value="Zinc-binding alcohol dehydrogenase"/>
    <property type="match status" value="1"/>
</dbReference>
<evidence type="ECO:0000256" key="6">
    <source>
        <dbReference type="ARBA" id="ARBA00022833"/>
    </source>
</evidence>
<evidence type="ECO:0000256" key="7">
    <source>
        <dbReference type="ARBA" id="ARBA00022857"/>
    </source>
</evidence>
<dbReference type="GO" id="GO:0008106">
    <property type="term" value="F:alcohol dehydrogenase (NADP+) activity"/>
    <property type="evidence" value="ECO:0007669"/>
    <property type="project" value="UniProtKB-EC"/>
</dbReference>
<sequence>MAAVPEQFEGFVIKDTKNWSTFTKEKFTPKVFEEHDVDIQSEVCGVCGSDVHTITGGWGDLPTSPICVGHEVIGKVLRVGSKVTTCKAGDRVGVGAQIQSCMKCKNCKEHNENYCPHKVVDTYGAPYNEDEGHSDVAMKDKNGKQIFSQGGYSSHIRAHEYFVFPIPENIPSVEAAPMMCAGLTTYSPLVRANIGPGKKVAILGIGGLGHFALLFARALGAEVWALSHTPGKKDEALKLGAHHFVSTKDKDWAKPLAFNFDFILNSADMTNEFDLPTYFGTLACNGEFHNVGLPDKPLPEMMAQIFAANGAKLTGSHIGNREEALAMLKLVSEKKLKPMIETIDISEEGCKKAVEKVKVNDVRYRVTLTGFNEAFGTK</sequence>
<evidence type="ECO:0000256" key="10">
    <source>
        <dbReference type="ARBA" id="ARBA00050997"/>
    </source>
</evidence>
<evidence type="ECO:0000256" key="9">
    <source>
        <dbReference type="ARBA" id="ARBA00024074"/>
    </source>
</evidence>
<evidence type="ECO:0000313" key="14">
    <source>
        <dbReference type="Proteomes" id="UP000481288"/>
    </source>
</evidence>
<dbReference type="InterPro" id="IPR011032">
    <property type="entry name" value="GroES-like_sf"/>
</dbReference>
<evidence type="ECO:0000259" key="12">
    <source>
        <dbReference type="SMART" id="SM00829"/>
    </source>
</evidence>
<dbReference type="InterPro" id="IPR047109">
    <property type="entry name" value="CAD-like"/>
</dbReference>
<dbReference type="GO" id="GO:0008270">
    <property type="term" value="F:zinc ion binding"/>
    <property type="evidence" value="ECO:0007669"/>
    <property type="project" value="InterPro"/>
</dbReference>
<dbReference type="InterPro" id="IPR020843">
    <property type="entry name" value="ER"/>
</dbReference>
<keyword evidence="8" id="KW-0560">Oxidoreductase</keyword>
<comment type="caution">
    <text evidence="13">The sequence shown here is derived from an EMBL/GenBank/DDBJ whole genome shotgun (WGS) entry which is preliminary data.</text>
</comment>
<organism evidence="13 14">
    <name type="scientific">Lachnellula cervina</name>
    <dbReference type="NCBI Taxonomy" id="1316786"/>
    <lineage>
        <taxon>Eukaryota</taxon>
        <taxon>Fungi</taxon>
        <taxon>Dikarya</taxon>
        <taxon>Ascomycota</taxon>
        <taxon>Pezizomycotina</taxon>
        <taxon>Leotiomycetes</taxon>
        <taxon>Helotiales</taxon>
        <taxon>Lachnaceae</taxon>
        <taxon>Lachnellula</taxon>
    </lineage>
</organism>
<dbReference type="PANTHER" id="PTHR42683">
    <property type="entry name" value="ALDEHYDE REDUCTASE"/>
    <property type="match status" value="1"/>
</dbReference>
<comment type="catalytic activity">
    <reaction evidence="10">
        <text>a primary alcohol + NADP(+) = an aldehyde + NADPH + H(+)</text>
        <dbReference type="Rhea" id="RHEA:15937"/>
        <dbReference type="ChEBI" id="CHEBI:15378"/>
        <dbReference type="ChEBI" id="CHEBI:15734"/>
        <dbReference type="ChEBI" id="CHEBI:17478"/>
        <dbReference type="ChEBI" id="CHEBI:57783"/>
        <dbReference type="ChEBI" id="CHEBI:58349"/>
        <dbReference type="EC" id="1.1.1.2"/>
    </reaction>
    <physiologicalReaction direction="left-to-right" evidence="10">
        <dbReference type="Rhea" id="RHEA:15938"/>
    </physiologicalReaction>
    <physiologicalReaction direction="right-to-left" evidence="10">
        <dbReference type="Rhea" id="RHEA:15939"/>
    </physiologicalReaction>
</comment>
<keyword evidence="6 11" id="KW-0862">Zinc</keyword>
<evidence type="ECO:0000256" key="1">
    <source>
        <dbReference type="ARBA" id="ARBA00001947"/>
    </source>
</evidence>
<dbReference type="Pfam" id="PF08240">
    <property type="entry name" value="ADH_N"/>
    <property type="match status" value="1"/>
</dbReference>
<evidence type="ECO:0000313" key="13">
    <source>
        <dbReference type="EMBL" id="TVY47558.1"/>
    </source>
</evidence>
<proteinExistence type="inferred from homology"/>
<dbReference type="PROSITE" id="PS00059">
    <property type="entry name" value="ADH_ZINC"/>
    <property type="match status" value="1"/>
</dbReference>
<dbReference type="SUPFAM" id="SSF51735">
    <property type="entry name" value="NAD(P)-binding Rossmann-fold domains"/>
    <property type="match status" value="1"/>
</dbReference>
<evidence type="ECO:0000256" key="11">
    <source>
        <dbReference type="RuleBase" id="RU361277"/>
    </source>
</evidence>
<dbReference type="Proteomes" id="UP000481288">
    <property type="component" value="Unassembled WGS sequence"/>
</dbReference>
<evidence type="ECO:0000256" key="4">
    <source>
        <dbReference type="ARBA" id="ARBA00022553"/>
    </source>
</evidence>
<evidence type="ECO:0000256" key="5">
    <source>
        <dbReference type="ARBA" id="ARBA00022723"/>
    </source>
</evidence>
<dbReference type="InterPro" id="IPR002328">
    <property type="entry name" value="ADH_Zn_CS"/>
</dbReference>